<dbReference type="RefSeq" id="WP_207859499.1">
    <property type="nucleotide sequence ID" value="NZ_JAFREP010000013.1"/>
</dbReference>
<gene>
    <name evidence="4" type="ORF">J3U88_14045</name>
</gene>
<reference evidence="4" key="1">
    <citation type="submission" date="2021-03" db="EMBL/GenBank/DDBJ databases">
        <authorList>
            <person name="Wang G."/>
        </authorList>
    </citation>
    <scope>NUCLEOTIDE SEQUENCE</scope>
    <source>
        <strain evidence="4">KCTC 12899</strain>
    </source>
</reference>
<feature type="domain" description="BACON" evidence="2">
    <location>
        <begin position="804"/>
        <end position="857"/>
    </location>
</feature>
<dbReference type="InterPro" id="IPR015943">
    <property type="entry name" value="WD40/YVTN_repeat-like_dom_sf"/>
</dbReference>
<dbReference type="Gene3D" id="2.60.40.10">
    <property type="entry name" value="Immunoglobulins"/>
    <property type="match status" value="6"/>
</dbReference>
<feature type="region of interest" description="Disordered" evidence="1">
    <location>
        <begin position="1331"/>
        <end position="1355"/>
    </location>
</feature>
<protein>
    <recommendedName>
        <fullName evidence="2 3">BACON domain-containing protein</fullName>
    </recommendedName>
</protein>
<dbReference type="PANTHER" id="PTHR43739:SF5">
    <property type="entry name" value="EXO-ALPHA-SIALIDASE"/>
    <property type="match status" value="1"/>
</dbReference>
<dbReference type="SUPFAM" id="SSF50939">
    <property type="entry name" value="Sialidases"/>
    <property type="match status" value="1"/>
</dbReference>
<sequence length="1355" mass="141927">MVIPDEFANKKAKPYDKPDEAAAFFKSKRIPEGETRSYGNLWFEAKAQSENLPLYSSRLGREMGRDEVVRSGVASWESLGPGNIGGRTRAMVINPDNPDHMVSGGVAGGMWVTMNGGESWTATGDNLASIAVCSMAMDRNDPMTILAGTGEGFFSGGAVRGGGIFKSTDGGMTWVRLDATTGEDFFYVQDIVASVVQADTFYAATRTGIFRSADGGDTWTLMVSAAAFNGAMDLEIRTDQTTNDVLFATIGTLTQSVLVRNDDAAGEGVFNIVYTEANMARSSVSVAPSNQDIVYLLMSTSTGQPISSAFTHGLLGIMRSEDGGDTWADVHRTELPLEGADLILTNSPSFVCFGGTSISSQGFYDQFIRVDPIDPDIVWTGGIDTFRSDDGGRTWGIGSLWWLNPTFPEYTHADLHNVFYHPDYNGTTNRKMYVVGDGGIYSTEDARAPVAPVTAANVCSSNNEIGMVWKSLNNNYGVTQFYHGLPFPSGTAYFGGTQDNGTLLSSDRAGAEAWIEIFGGDGGYVAYDPTNTFTMYVATTGISIRKSIDGGLNFAGATSGIADQGLFINPYLMDPNDPNRLWTGGTFPWRTDDAAGNWVQAGPSFGINHSAWAVAPGNSDLVLAGTTLGIIRRTTEGTTATADTNWGASWPVRGNVSSVAFDPQDTNIAYATYSTFGIGHVWRSTDSGQSWTNIDNGLPDIPVHSVAVHPADSNRIYIGTDLGVYVSTNSGMSWSAENTGYANVVTEWLQFIEDDCRVILYAFTHGRGAWRLPLSSITLSAPGTTVPLGGDTGSFDVTALANCEWSASTDDDWIRITAGDTGTSNGTVEFSVAPNTGASARTGIIRVGTRSFTIEQAGDETCTFELSAAFVSFPAAVSQSTFDVTATPGTCSYAAVSNDNWLFVIEGALGTGSGTVGVGVRENTTFLARTGTITVEDQTFTVNQAAAIPCTFTLGTSSGSFDAMGGEGSFTVATSPDSCSWTATTDDSWITIGVGSGSGAGSVSFTVAANIEATARFGVIRVDDQAFVVQQAAGAGCTYTLSEESASFTADAGEGTFTVTSSQDACTWTATTQSAWITITSGATGTGTADVAFSVAANTATTSRVGTIQVADQVFTVTQAAGVACTYTLDPVTETFTSTGGSGTFSVTTNAQTCDWTATTQFNWISLPVNATGTGDGSVTYTVAPNTTSAARTGVIQVGDQIFTVEQDAASACDLTLSSDAVVLNASGGQAGFDITTNLTDCGWTATASDPWILITQGQNGAGNGSVSFTAQAVTEGFRRATITVFNSDETLTFTVSQGACVPSETFTSSLAGWPANNVLTLVPLAGCTNEAQPPANKATSQPSLGETAPTPGDR</sequence>
<evidence type="ECO:0000313" key="5">
    <source>
        <dbReference type="Proteomes" id="UP000664417"/>
    </source>
</evidence>
<evidence type="ECO:0000256" key="1">
    <source>
        <dbReference type="SAM" id="MobiDB-lite"/>
    </source>
</evidence>
<comment type="caution">
    <text evidence="4">The sequence shown here is derived from an EMBL/GenBank/DDBJ whole genome shotgun (WGS) entry which is preliminary data.</text>
</comment>
<proteinExistence type="predicted"/>
<dbReference type="Pfam" id="PF13004">
    <property type="entry name" value="BACON"/>
    <property type="match status" value="5"/>
</dbReference>
<dbReference type="InterPro" id="IPR052025">
    <property type="entry name" value="Xyloglucanase_GH74"/>
</dbReference>
<organism evidence="4 5">
    <name type="scientific">Acanthopleuribacter pedis</name>
    <dbReference type="NCBI Taxonomy" id="442870"/>
    <lineage>
        <taxon>Bacteria</taxon>
        <taxon>Pseudomonadati</taxon>
        <taxon>Acidobacteriota</taxon>
        <taxon>Holophagae</taxon>
        <taxon>Acanthopleuribacterales</taxon>
        <taxon>Acanthopleuribacteraceae</taxon>
        <taxon>Acanthopleuribacter</taxon>
    </lineage>
</organism>
<evidence type="ECO:0000313" key="4">
    <source>
        <dbReference type="EMBL" id="MBO1319593.1"/>
    </source>
</evidence>
<dbReference type="Pfam" id="PF19190">
    <property type="entry name" value="BACON_2"/>
    <property type="match status" value="1"/>
</dbReference>
<dbReference type="InterPro" id="IPR024361">
    <property type="entry name" value="BACON"/>
</dbReference>
<dbReference type="InterPro" id="IPR013783">
    <property type="entry name" value="Ig-like_fold"/>
</dbReference>
<feature type="domain" description="BACON" evidence="3">
    <location>
        <begin position="1218"/>
        <end position="1296"/>
    </location>
</feature>
<evidence type="ECO:0000259" key="3">
    <source>
        <dbReference type="Pfam" id="PF19190"/>
    </source>
</evidence>
<dbReference type="Proteomes" id="UP000664417">
    <property type="component" value="Unassembled WGS sequence"/>
</dbReference>
<dbReference type="Gene3D" id="2.130.10.10">
    <property type="entry name" value="YVTN repeat-like/Quinoprotein amine dehydrogenase"/>
    <property type="match status" value="3"/>
</dbReference>
<dbReference type="SUPFAM" id="SSF110296">
    <property type="entry name" value="Oligoxyloglucan reducing end-specific cellobiohydrolase"/>
    <property type="match status" value="2"/>
</dbReference>
<keyword evidence="5" id="KW-1185">Reference proteome</keyword>
<dbReference type="CDD" id="cd14948">
    <property type="entry name" value="BACON"/>
    <property type="match status" value="5"/>
</dbReference>
<dbReference type="PANTHER" id="PTHR43739">
    <property type="entry name" value="XYLOGLUCANASE (EUROFUNG)"/>
    <property type="match status" value="1"/>
</dbReference>
<dbReference type="InterPro" id="IPR036278">
    <property type="entry name" value="Sialidase_sf"/>
</dbReference>
<dbReference type="EMBL" id="JAFREP010000013">
    <property type="protein sequence ID" value="MBO1319593.1"/>
    <property type="molecule type" value="Genomic_DNA"/>
</dbReference>
<feature type="domain" description="BACON" evidence="2">
    <location>
        <begin position="980"/>
        <end position="1032"/>
    </location>
</feature>
<feature type="domain" description="BACON" evidence="2">
    <location>
        <begin position="908"/>
        <end position="945"/>
    </location>
</feature>
<feature type="domain" description="BACON" evidence="2">
    <location>
        <begin position="1156"/>
        <end position="1207"/>
    </location>
</feature>
<dbReference type="GO" id="GO:0010411">
    <property type="term" value="P:xyloglucan metabolic process"/>
    <property type="evidence" value="ECO:0007669"/>
    <property type="project" value="TreeGrafter"/>
</dbReference>
<name>A0A8J7U2R4_9BACT</name>
<feature type="domain" description="BACON" evidence="2">
    <location>
        <begin position="1068"/>
        <end position="1120"/>
    </location>
</feature>
<evidence type="ECO:0000259" key="2">
    <source>
        <dbReference type="Pfam" id="PF13004"/>
    </source>
</evidence>
<accession>A0A8J7U2R4</accession>